<dbReference type="InterPro" id="IPR001036">
    <property type="entry name" value="Acrflvin-R"/>
</dbReference>
<keyword evidence="1" id="KW-1133">Transmembrane helix</keyword>
<dbReference type="AlphaFoldDB" id="X1JJ79"/>
<feature type="transmembrane region" description="Helical" evidence="1">
    <location>
        <begin position="370"/>
        <end position="389"/>
    </location>
</feature>
<evidence type="ECO:0008006" key="3">
    <source>
        <dbReference type="Google" id="ProtNLM"/>
    </source>
</evidence>
<dbReference type="InterPro" id="IPR027463">
    <property type="entry name" value="AcrB_DN_DC_subdom"/>
</dbReference>
<feature type="non-terminal residue" evidence="2">
    <location>
        <position position="1"/>
    </location>
</feature>
<feature type="non-terminal residue" evidence="2">
    <location>
        <position position="417"/>
    </location>
</feature>
<accession>X1JJ79</accession>
<dbReference type="Gene3D" id="1.20.1640.10">
    <property type="entry name" value="Multidrug efflux transporter AcrB transmembrane domain"/>
    <property type="match status" value="1"/>
</dbReference>
<dbReference type="Gene3D" id="3.30.2090.10">
    <property type="entry name" value="Multidrug efflux transporter AcrB TolC docking domain, DN and DC subdomains"/>
    <property type="match status" value="1"/>
</dbReference>
<dbReference type="GO" id="GO:0005886">
    <property type="term" value="C:plasma membrane"/>
    <property type="evidence" value="ECO:0007669"/>
    <property type="project" value="TreeGrafter"/>
</dbReference>
<dbReference type="PANTHER" id="PTHR32063">
    <property type="match status" value="1"/>
</dbReference>
<dbReference type="Gene3D" id="3.30.70.1430">
    <property type="entry name" value="Multidrug efflux transporter AcrB pore domain"/>
    <property type="match status" value="1"/>
</dbReference>
<dbReference type="Pfam" id="PF00873">
    <property type="entry name" value="ACR_tran"/>
    <property type="match status" value="1"/>
</dbReference>
<keyword evidence="1" id="KW-0812">Transmembrane</keyword>
<dbReference type="EMBL" id="BARV01002613">
    <property type="protein sequence ID" value="GAH94122.1"/>
    <property type="molecule type" value="Genomic_DNA"/>
</dbReference>
<keyword evidence="1" id="KW-0472">Membrane</keyword>
<name>X1JJ79_9ZZZZ</name>
<organism evidence="2">
    <name type="scientific">marine sediment metagenome</name>
    <dbReference type="NCBI Taxonomy" id="412755"/>
    <lineage>
        <taxon>unclassified sequences</taxon>
        <taxon>metagenomes</taxon>
        <taxon>ecological metagenomes</taxon>
    </lineage>
</organism>
<protein>
    <recommendedName>
        <fullName evidence="3">Acriflavin resistance protein</fullName>
    </recommendedName>
</protein>
<feature type="transmembrane region" description="Helical" evidence="1">
    <location>
        <begin position="395"/>
        <end position="416"/>
    </location>
</feature>
<comment type="caution">
    <text evidence="2">The sequence shown here is derived from an EMBL/GenBank/DDBJ whole genome shotgun (WGS) entry which is preliminary data.</text>
</comment>
<dbReference type="GO" id="GO:0042910">
    <property type="term" value="F:xenobiotic transmembrane transporter activity"/>
    <property type="evidence" value="ECO:0007669"/>
    <property type="project" value="TreeGrafter"/>
</dbReference>
<proteinExistence type="predicted"/>
<evidence type="ECO:0000256" key="1">
    <source>
        <dbReference type="SAM" id="Phobius"/>
    </source>
</evidence>
<dbReference type="Gene3D" id="3.30.70.1440">
    <property type="entry name" value="Multidrug efflux transporter AcrB pore domain"/>
    <property type="match status" value="1"/>
</dbReference>
<reference evidence="2" key="1">
    <citation type="journal article" date="2014" name="Front. Microbiol.">
        <title>High frequency of phylogenetically diverse reductive dehalogenase-homologous genes in deep subseafloor sedimentary metagenomes.</title>
        <authorList>
            <person name="Kawai M."/>
            <person name="Futagami T."/>
            <person name="Toyoda A."/>
            <person name="Takaki Y."/>
            <person name="Nishi S."/>
            <person name="Hori S."/>
            <person name="Arai W."/>
            <person name="Tsubouchi T."/>
            <person name="Morono Y."/>
            <person name="Uchiyama I."/>
            <person name="Ito T."/>
            <person name="Fujiyama A."/>
            <person name="Inagaki F."/>
            <person name="Takami H."/>
        </authorList>
    </citation>
    <scope>NUCLEOTIDE SEQUENCE</scope>
    <source>
        <strain evidence="2">Expedition CK06-06</strain>
    </source>
</reference>
<dbReference type="SUPFAM" id="SSF82714">
    <property type="entry name" value="Multidrug efflux transporter AcrB TolC docking domain, DN and DC subdomains"/>
    <property type="match status" value="1"/>
</dbReference>
<evidence type="ECO:0000313" key="2">
    <source>
        <dbReference type="EMBL" id="GAH94122.1"/>
    </source>
</evidence>
<gene>
    <name evidence="2" type="ORF">S06H3_06665</name>
</gene>
<dbReference type="PANTHER" id="PTHR32063:SF33">
    <property type="entry name" value="RND SUPERFAMILY EFFLUX PUMP PERMEASE COMPONENT"/>
    <property type="match status" value="1"/>
</dbReference>
<dbReference type="SUPFAM" id="SSF82866">
    <property type="entry name" value="Multidrug efflux transporter AcrB transmembrane domain"/>
    <property type="match status" value="1"/>
</dbReference>
<feature type="transmembrane region" description="Helical" evidence="1">
    <location>
        <begin position="16"/>
        <end position="35"/>
    </location>
</feature>
<sequence>FVNGPFADFVIRTVKWRYVTLATGCAIFIITIGYITGGYMKIVFIDPVEADNMVAFLKMPKGTPVKQTQEIADSIEKAVEQVQQEFDANRPGKASIIKHVATTIGDQPASRGGGPVRGIAVGAAAHLAEVNVELLGGEERDVSSTVLKNRWREIVGEIPGVSSLTFFSEIFSAGEAINVELSHQNFDTLLLAVETLKSILREYAGVSDITDSFEPGKAELKMELKDTGRTLGLTLSDLARQVRQGFYGEEAQRIQRGRDDIRVMVRYPQAERRSLADVENMRIRLLDGTEIPFKTVAEVKYGRGYSTIRRAERRRIVNVTADVDVAVANASDINKDLDRNILPDLMREYPGLQYRFAGEERERSESFSSLYVTFPLAMMAIYGLLAVQFRSYTQPVIVMSAIPFGIVGAVIGHILMG</sequence>